<dbReference type="GO" id="GO:0003697">
    <property type="term" value="F:single-stranded DNA binding"/>
    <property type="evidence" value="ECO:0007669"/>
    <property type="project" value="TreeGrafter"/>
</dbReference>
<evidence type="ECO:0000313" key="3">
    <source>
        <dbReference type="Proteomes" id="UP001258017"/>
    </source>
</evidence>
<dbReference type="PANTHER" id="PTHR46060">
    <property type="entry name" value="MARINER MOS1 TRANSPOSASE-LIKE PROTEIN"/>
    <property type="match status" value="1"/>
</dbReference>
<dbReference type="GO" id="GO:0042800">
    <property type="term" value="F:histone H3K4 methyltransferase activity"/>
    <property type="evidence" value="ECO:0007669"/>
    <property type="project" value="TreeGrafter"/>
</dbReference>
<dbReference type="AlphaFoldDB" id="A0AAD9RKY4"/>
<evidence type="ECO:0000259" key="1">
    <source>
        <dbReference type="Pfam" id="PF17906"/>
    </source>
</evidence>
<dbReference type="GO" id="GO:0000729">
    <property type="term" value="P:DNA double-strand break processing"/>
    <property type="evidence" value="ECO:0007669"/>
    <property type="project" value="TreeGrafter"/>
</dbReference>
<dbReference type="InterPro" id="IPR041426">
    <property type="entry name" value="Mos1_HTH"/>
</dbReference>
<sequence length="105" mass="12197">MEASKLHIQHVLLWEFRQDNSATTAMNKLCEIYGPGISVSQGQKWFQRFWSGNYSLEDEPRPGRLHVFDDDLLRTMVEQNPRITVEELAEQLNPYDGPSAFAKDR</sequence>
<dbReference type="GO" id="GO:0035861">
    <property type="term" value="C:site of double-strand break"/>
    <property type="evidence" value="ECO:0007669"/>
    <property type="project" value="TreeGrafter"/>
</dbReference>
<dbReference type="GO" id="GO:0000793">
    <property type="term" value="C:condensed chromosome"/>
    <property type="evidence" value="ECO:0007669"/>
    <property type="project" value="TreeGrafter"/>
</dbReference>
<dbReference type="GO" id="GO:0005634">
    <property type="term" value="C:nucleus"/>
    <property type="evidence" value="ECO:0007669"/>
    <property type="project" value="TreeGrafter"/>
</dbReference>
<dbReference type="GO" id="GO:0000014">
    <property type="term" value="F:single-stranded DNA endodeoxyribonuclease activity"/>
    <property type="evidence" value="ECO:0007669"/>
    <property type="project" value="TreeGrafter"/>
</dbReference>
<organism evidence="2 3">
    <name type="scientific">Odynerus spinipes</name>
    <dbReference type="NCBI Taxonomy" id="1348599"/>
    <lineage>
        <taxon>Eukaryota</taxon>
        <taxon>Metazoa</taxon>
        <taxon>Ecdysozoa</taxon>
        <taxon>Arthropoda</taxon>
        <taxon>Hexapoda</taxon>
        <taxon>Insecta</taxon>
        <taxon>Pterygota</taxon>
        <taxon>Neoptera</taxon>
        <taxon>Endopterygota</taxon>
        <taxon>Hymenoptera</taxon>
        <taxon>Apocrita</taxon>
        <taxon>Aculeata</taxon>
        <taxon>Vespoidea</taxon>
        <taxon>Vespidae</taxon>
        <taxon>Eumeninae</taxon>
        <taxon>Odynerus</taxon>
    </lineage>
</organism>
<dbReference type="GO" id="GO:0015074">
    <property type="term" value="P:DNA integration"/>
    <property type="evidence" value="ECO:0007669"/>
    <property type="project" value="TreeGrafter"/>
</dbReference>
<feature type="domain" description="Mos1 transposase HTH" evidence="1">
    <location>
        <begin position="5"/>
        <end position="53"/>
    </location>
</feature>
<dbReference type="GO" id="GO:0046975">
    <property type="term" value="F:histone H3K36 methyltransferase activity"/>
    <property type="evidence" value="ECO:0007669"/>
    <property type="project" value="TreeGrafter"/>
</dbReference>
<accession>A0AAD9RKY4</accession>
<dbReference type="Proteomes" id="UP001258017">
    <property type="component" value="Unassembled WGS sequence"/>
</dbReference>
<dbReference type="GO" id="GO:0044547">
    <property type="term" value="F:DNA topoisomerase binding"/>
    <property type="evidence" value="ECO:0007669"/>
    <property type="project" value="TreeGrafter"/>
</dbReference>
<reference evidence="2" key="1">
    <citation type="submission" date="2021-08" db="EMBL/GenBank/DDBJ databases">
        <authorList>
            <person name="Misof B."/>
            <person name="Oliver O."/>
            <person name="Podsiadlowski L."/>
            <person name="Donath A."/>
            <person name="Peters R."/>
            <person name="Mayer C."/>
            <person name="Rust J."/>
            <person name="Gunkel S."/>
            <person name="Lesny P."/>
            <person name="Martin S."/>
            <person name="Oeyen J.P."/>
            <person name="Petersen M."/>
            <person name="Panagiotis P."/>
            <person name="Wilbrandt J."/>
            <person name="Tanja T."/>
        </authorList>
    </citation>
    <scope>NUCLEOTIDE SEQUENCE</scope>
    <source>
        <strain evidence="2">GBR_01_08_01A</strain>
        <tissue evidence="2">Thorax + abdomen</tissue>
    </source>
</reference>
<dbReference type="InterPro" id="IPR052709">
    <property type="entry name" value="Transposase-MT_Hybrid"/>
</dbReference>
<comment type="caution">
    <text evidence="2">The sequence shown here is derived from an EMBL/GenBank/DDBJ whole genome shotgun (WGS) entry which is preliminary data.</text>
</comment>
<dbReference type="GO" id="GO:0044774">
    <property type="term" value="P:mitotic DNA integrity checkpoint signaling"/>
    <property type="evidence" value="ECO:0007669"/>
    <property type="project" value="TreeGrafter"/>
</dbReference>
<gene>
    <name evidence="2" type="ORF">KPH14_005212</name>
</gene>
<proteinExistence type="predicted"/>
<dbReference type="GO" id="GO:0031297">
    <property type="term" value="P:replication fork processing"/>
    <property type="evidence" value="ECO:0007669"/>
    <property type="project" value="TreeGrafter"/>
</dbReference>
<protein>
    <recommendedName>
        <fullName evidence="1">Mos1 transposase HTH domain-containing protein</fullName>
    </recommendedName>
</protein>
<dbReference type="GO" id="GO:0003690">
    <property type="term" value="F:double-stranded DNA binding"/>
    <property type="evidence" value="ECO:0007669"/>
    <property type="project" value="TreeGrafter"/>
</dbReference>
<keyword evidence="3" id="KW-1185">Reference proteome</keyword>
<dbReference type="Pfam" id="PF17906">
    <property type="entry name" value="HTH_48"/>
    <property type="match status" value="1"/>
</dbReference>
<reference evidence="2" key="2">
    <citation type="journal article" date="2023" name="Commun. Biol.">
        <title>Intrasexual cuticular hydrocarbon dimorphism in a wasp sheds light on hydrocarbon biosynthesis genes in Hymenoptera.</title>
        <authorList>
            <person name="Moris V.C."/>
            <person name="Podsiadlowski L."/>
            <person name="Martin S."/>
            <person name="Oeyen J.P."/>
            <person name="Donath A."/>
            <person name="Petersen M."/>
            <person name="Wilbrandt J."/>
            <person name="Misof B."/>
            <person name="Liedtke D."/>
            <person name="Thamm M."/>
            <person name="Scheiner R."/>
            <person name="Schmitt T."/>
            <person name="Niehuis O."/>
        </authorList>
    </citation>
    <scope>NUCLEOTIDE SEQUENCE</scope>
    <source>
        <strain evidence="2">GBR_01_08_01A</strain>
    </source>
</reference>
<name>A0AAD9RKY4_9HYME</name>
<dbReference type="Gene3D" id="1.10.10.1450">
    <property type="match status" value="1"/>
</dbReference>
<dbReference type="GO" id="GO:0006303">
    <property type="term" value="P:double-strand break repair via nonhomologous end joining"/>
    <property type="evidence" value="ECO:0007669"/>
    <property type="project" value="TreeGrafter"/>
</dbReference>
<dbReference type="EMBL" id="JAIFRP010000039">
    <property type="protein sequence ID" value="KAK2581561.1"/>
    <property type="molecule type" value="Genomic_DNA"/>
</dbReference>
<dbReference type="PANTHER" id="PTHR46060:SF2">
    <property type="entry name" value="HISTONE-LYSINE N-METHYLTRANSFERASE SETMAR"/>
    <property type="match status" value="1"/>
</dbReference>
<evidence type="ECO:0000313" key="2">
    <source>
        <dbReference type="EMBL" id="KAK2581561.1"/>
    </source>
</evidence>